<dbReference type="RefSeq" id="WP_093947390.1">
    <property type="nucleotide sequence ID" value="NZ_NMUL01000009.1"/>
</dbReference>
<name>A0A229TD10_9PSEU</name>
<keyword evidence="1" id="KW-0472">Membrane</keyword>
<protein>
    <submittedName>
        <fullName evidence="3">Delta fatty acid desaturase</fullName>
    </submittedName>
</protein>
<reference evidence="4" key="1">
    <citation type="submission" date="2017-07" db="EMBL/GenBank/DDBJ databases">
        <title>Comparative genome mining reveals phylogenetic distribution patterns of secondary metabolites in Amycolatopsis.</title>
        <authorList>
            <person name="Adamek M."/>
            <person name="Alanjary M."/>
            <person name="Sales-Ortells H."/>
            <person name="Goodfellow M."/>
            <person name="Bull A.T."/>
            <person name="Kalinowski J."/>
            <person name="Ziemert N."/>
        </authorList>
    </citation>
    <scope>NUCLEOTIDE SEQUENCE [LARGE SCALE GENOMIC DNA]</scope>
    <source>
        <strain evidence="4">H5</strain>
    </source>
</reference>
<feature type="transmembrane region" description="Helical" evidence="1">
    <location>
        <begin position="200"/>
        <end position="220"/>
    </location>
</feature>
<evidence type="ECO:0000313" key="4">
    <source>
        <dbReference type="Proteomes" id="UP000215199"/>
    </source>
</evidence>
<dbReference type="PANTHER" id="PTHR19353">
    <property type="entry name" value="FATTY ACID DESATURASE 2"/>
    <property type="match status" value="1"/>
</dbReference>
<dbReference type="OrthoDB" id="104711at2"/>
<feature type="transmembrane region" description="Helical" evidence="1">
    <location>
        <begin position="92"/>
        <end position="112"/>
    </location>
</feature>
<dbReference type="PIRSF" id="PIRSF015921">
    <property type="entry name" value="FA_sphinglp_des"/>
    <property type="match status" value="1"/>
</dbReference>
<feature type="transmembrane region" description="Helical" evidence="1">
    <location>
        <begin position="30"/>
        <end position="52"/>
    </location>
</feature>
<dbReference type="GO" id="GO:0008610">
    <property type="term" value="P:lipid biosynthetic process"/>
    <property type="evidence" value="ECO:0007669"/>
    <property type="project" value="UniProtKB-ARBA"/>
</dbReference>
<dbReference type="InterPro" id="IPR012171">
    <property type="entry name" value="Fatty_acid_desaturase"/>
</dbReference>
<dbReference type="Pfam" id="PF00487">
    <property type="entry name" value="FA_desaturase"/>
    <property type="match status" value="1"/>
</dbReference>
<keyword evidence="4" id="KW-1185">Reference proteome</keyword>
<dbReference type="AlphaFoldDB" id="A0A229TD10"/>
<organism evidence="3 4">
    <name type="scientific">Amycolatopsis vastitatis</name>
    <dbReference type="NCBI Taxonomy" id="1905142"/>
    <lineage>
        <taxon>Bacteria</taxon>
        <taxon>Bacillati</taxon>
        <taxon>Actinomycetota</taxon>
        <taxon>Actinomycetes</taxon>
        <taxon>Pseudonocardiales</taxon>
        <taxon>Pseudonocardiaceae</taxon>
        <taxon>Amycolatopsis</taxon>
    </lineage>
</organism>
<proteinExistence type="predicted"/>
<feature type="domain" description="Fatty acid desaturase" evidence="2">
    <location>
        <begin position="60"/>
        <end position="313"/>
    </location>
</feature>
<feature type="transmembrane region" description="Helical" evidence="1">
    <location>
        <begin position="59"/>
        <end position="80"/>
    </location>
</feature>
<keyword evidence="1" id="KW-1133">Transmembrane helix</keyword>
<dbReference type="CDD" id="cd03506">
    <property type="entry name" value="Delta6-FADS-like"/>
    <property type="match status" value="1"/>
</dbReference>
<evidence type="ECO:0000259" key="2">
    <source>
        <dbReference type="Pfam" id="PF00487"/>
    </source>
</evidence>
<dbReference type="Proteomes" id="UP000215199">
    <property type="component" value="Unassembled WGS sequence"/>
</dbReference>
<dbReference type="GO" id="GO:0016020">
    <property type="term" value="C:membrane"/>
    <property type="evidence" value="ECO:0007669"/>
    <property type="project" value="TreeGrafter"/>
</dbReference>
<dbReference type="InterPro" id="IPR005804">
    <property type="entry name" value="FA_desaturase_dom"/>
</dbReference>
<evidence type="ECO:0000313" key="3">
    <source>
        <dbReference type="EMBL" id="OXM68629.1"/>
    </source>
</evidence>
<dbReference type="GO" id="GO:0016717">
    <property type="term" value="F:oxidoreductase activity, acting on paired donors, with oxidation of a pair of donors resulting in the reduction of molecular oxygen to two molecules of water"/>
    <property type="evidence" value="ECO:0007669"/>
    <property type="project" value="TreeGrafter"/>
</dbReference>
<comment type="caution">
    <text evidence="3">The sequence shown here is derived from an EMBL/GenBank/DDBJ whole genome shotgun (WGS) entry which is preliminary data.</text>
</comment>
<keyword evidence="1" id="KW-0812">Transmembrane</keyword>
<accession>A0A229TD10</accession>
<evidence type="ECO:0000256" key="1">
    <source>
        <dbReference type="SAM" id="Phobius"/>
    </source>
</evidence>
<dbReference type="PANTHER" id="PTHR19353:SF19">
    <property type="entry name" value="DELTA(5) FATTY ACID DESATURASE C-RELATED"/>
    <property type="match status" value="1"/>
</dbReference>
<feature type="transmembrane region" description="Helical" evidence="1">
    <location>
        <begin position="161"/>
        <end position="180"/>
    </location>
</feature>
<sequence>MPEYVTTSADYLELRGRVRRAGLLEPAPAFYARTTVVTLGLLGGGFAGIVLADGPAARLALCVPLAFAYGRAGLLVHDLGHRQVFRSQRATTVAGLLLGNLIMGWSWSWWVADHNGHHRHPNRIGRDPSLARTFTAFTERDAVRSRGFVRLMMRHQAVLEVPLYSFVALLFLIESITTLVRGRARLVAVEATLMLAHYPGYLALVMTRLSVGQAVLIMVVQKALFGLYAGSVVAPNHKGMPLLDAADELGFVARQVVTARNVVGSPLVDLWYGGLNSQIEHHLFPTMARNRLPAARPIVRAFCAERGIPYAQTGVLGSYREILGFLARTSAPLRVHPARERP</sequence>
<dbReference type="EMBL" id="NMUL01000009">
    <property type="protein sequence ID" value="OXM68629.1"/>
    <property type="molecule type" value="Genomic_DNA"/>
</dbReference>
<gene>
    <name evidence="3" type="ORF">CF165_11080</name>
</gene>